<sequence length="120" mass="13121">MAIATLHSFVYDCPDPKALADFYAELLGWEIVKQDGDWVTIGDGGPVHMAFQHAPNYVPPVWPQADHPQQAHLDVVVDDLAEAGKKVVALGAVKHHHQPGNEEGFVVYLDPAGHLFCLCD</sequence>
<dbReference type="EMBL" id="WXEW01000002">
    <property type="protein sequence ID" value="NAS21394.1"/>
    <property type="molecule type" value="Genomic_DNA"/>
</dbReference>
<evidence type="ECO:0000313" key="3">
    <source>
        <dbReference type="Proteomes" id="UP000479526"/>
    </source>
</evidence>
<dbReference type="InterPro" id="IPR041581">
    <property type="entry name" value="Glyoxalase_6"/>
</dbReference>
<name>A0A7C9N1A5_9ACTN</name>
<feature type="domain" description="VOC" evidence="1">
    <location>
        <begin position="5"/>
        <end position="120"/>
    </location>
</feature>
<dbReference type="SUPFAM" id="SSF54593">
    <property type="entry name" value="Glyoxalase/Bleomycin resistance protein/Dihydroxybiphenyl dioxygenase"/>
    <property type="match status" value="1"/>
</dbReference>
<dbReference type="PANTHER" id="PTHR35908">
    <property type="entry name" value="HYPOTHETICAL FUSION PROTEIN"/>
    <property type="match status" value="1"/>
</dbReference>
<dbReference type="PANTHER" id="PTHR35908:SF1">
    <property type="entry name" value="CONSERVED PROTEIN"/>
    <property type="match status" value="1"/>
</dbReference>
<accession>A0A7C9N1A5</accession>
<dbReference type="PROSITE" id="PS51819">
    <property type="entry name" value="VOC"/>
    <property type="match status" value="1"/>
</dbReference>
<dbReference type="InterPro" id="IPR037523">
    <property type="entry name" value="VOC_core"/>
</dbReference>
<keyword evidence="3" id="KW-1185">Reference proteome</keyword>
<gene>
    <name evidence="2" type="ORF">GT755_06805</name>
</gene>
<protein>
    <submittedName>
        <fullName evidence="2">VOC family protein</fullName>
    </submittedName>
</protein>
<proteinExistence type="predicted"/>
<dbReference type="CDD" id="cd06587">
    <property type="entry name" value="VOC"/>
    <property type="match status" value="1"/>
</dbReference>
<reference evidence="2 3" key="1">
    <citation type="submission" date="2020-01" db="EMBL/GenBank/DDBJ databases">
        <title>Herbidospora sp. NEAU-GS84 nov., a novel actinomycete isolated from soil.</title>
        <authorList>
            <person name="Han L."/>
        </authorList>
    </citation>
    <scope>NUCLEOTIDE SEQUENCE [LARGE SCALE GENOMIC DNA]</scope>
    <source>
        <strain evidence="2 3">NEAU-GS84</strain>
    </source>
</reference>
<organism evidence="2 3">
    <name type="scientific">Herbidospora solisilvae</name>
    <dbReference type="NCBI Taxonomy" id="2696284"/>
    <lineage>
        <taxon>Bacteria</taxon>
        <taxon>Bacillati</taxon>
        <taxon>Actinomycetota</taxon>
        <taxon>Actinomycetes</taxon>
        <taxon>Streptosporangiales</taxon>
        <taxon>Streptosporangiaceae</taxon>
        <taxon>Herbidospora</taxon>
    </lineage>
</organism>
<dbReference type="RefSeq" id="WP_161478867.1">
    <property type="nucleotide sequence ID" value="NZ_WXEW01000002.1"/>
</dbReference>
<evidence type="ECO:0000259" key="1">
    <source>
        <dbReference type="PROSITE" id="PS51819"/>
    </source>
</evidence>
<dbReference type="Proteomes" id="UP000479526">
    <property type="component" value="Unassembled WGS sequence"/>
</dbReference>
<evidence type="ECO:0000313" key="2">
    <source>
        <dbReference type="EMBL" id="NAS21394.1"/>
    </source>
</evidence>
<dbReference type="InterPro" id="IPR029068">
    <property type="entry name" value="Glyas_Bleomycin-R_OHBP_Dase"/>
</dbReference>
<dbReference type="AlphaFoldDB" id="A0A7C9N1A5"/>
<comment type="caution">
    <text evidence="2">The sequence shown here is derived from an EMBL/GenBank/DDBJ whole genome shotgun (WGS) entry which is preliminary data.</text>
</comment>
<dbReference type="Pfam" id="PF18029">
    <property type="entry name" value="Glyoxalase_6"/>
    <property type="match status" value="1"/>
</dbReference>
<dbReference type="Gene3D" id="3.10.180.10">
    <property type="entry name" value="2,3-Dihydroxybiphenyl 1,2-Dioxygenase, domain 1"/>
    <property type="match status" value="1"/>
</dbReference>